<organism evidence="1 2">
    <name type="scientific">Gossypium australe</name>
    <dbReference type="NCBI Taxonomy" id="47621"/>
    <lineage>
        <taxon>Eukaryota</taxon>
        <taxon>Viridiplantae</taxon>
        <taxon>Streptophyta</taxon>
        <taxon>Embryophyta</taxon>
        <taxon>Tracheophyta</taxon>
        <taxon>Spermatophyta</taxon>
        <taxon>Magnoliopsida</taxon>
        <taxon>eudicotyledons</taxon>
        <taxon>Gunneridae</taxon>
        <taxon>Pentapetalae</taxon>
        <taxon>rosids</taxon>
        <taxon>malvids</taxon>
        <taxon>Malvales</taxon>
        <taxon>Malvaceae</taxon>
        <taxon>Malvoideae</taxon>
        <taxon>Gossypium</taxon>
    </lineage>
</organism>
<sequence length="154" mass="17497">MEGIYSVHWKPLGTFLEQALRIKLRETGILRLMPKTLALIAVQRHIAASMSIRPSRREQHGDTWGEPTVTLTKPSTLAHTPNLRKSIGQLPCADGVEVRLEPEEEQDGQVALTREKKRMMSAKRRVMEADRFEAILSFSQNPSGNCFLCFRVKK</sequence>
<dbReference type="Proteomes" id="UP000325315">
    <property type="component" value="Unassembled WGS sequence"/>
</dbReference>
<evidence type="ECO:0000313" key="2">
    <source>
        <dbReference type="Proteomes" id="UP000325315"/>
    </source>
</evidence>
<accession>A0A5B6W3M7</accession>
<protein>
    <submittedName>
        <fullName evidence="1">Transmembrane protein</fullName>
    </submittedName>
</protein>
<gene>
    <name evidence="1" type="ORF">EPI10_025976</name>
</gene>
<reference evidence="2" key="1">
    <citation type="journal article" date="2019" name="Plant Biotechnol. J.">
        <title>Genome sequencing of the Australian wild diploid species Gossypium australe highlights disease resistance and delayed gland morphogenesis.</title>
        <authorList>
            <person name="Cai Y."/>
            <person name="Cai X."/>
            <person name="Wang Q."/>
            <person name="Wang P."/>
            <person name="Zhang Y."/>
            <person name="Cai C."/>
            <person name="Xu Y."/>
            <person name="Wang K."/>
            <person name="Zhou Z."/>
            <person name="Wang C."/>
            <person name="Geng S."/>
            <person name="Li B."/>
            <person name="Dong Q."/>
            <person name="Hou Y."/>
            <person name="Wang H."/>
            <person name="Ai P."/>
            <person name="Liu Z."/>
            <person name="Yi F."/>
            <person name="Sun M."/>
            <person name="An G."/>
            <person name="Cheng J."/>
            <person name="Zhang Y."/>
            <person name="Shi Q."/>
            <person name="Xie Y."/>
            <person name="Shi X."/>
            <person name="Chang Y."/>
            <person name="Huang F."/>
            <person name="Chen Y."/>
            <person name="Hong S."/>
            <person name="Mi L."/>
            <person name="Sun Q."/>
            <person name="Zhang L."/>
            <person name="Zhou B."/>
            <person name="Peng R."/>
            <person name="Zhang X."/>
            <person name="Liu F."/>
        </authorList>
    </citation>
    <scope>NUCLEOTIDE SEQUENCE [LARGE SCALE GENOMIC DNA]</scope>
    <source>
        <strain evidence="2">cv. PA1801</strain>
    </source>
</reference>
<keyword evidence="2" id="KW-1185">Reference proteome</keyword>
<proteinExistence type="predicted"/>
<dbReference type="AlphaFoldDB" id="A0A5B6W3M7"/>
<evidence type="ECO:0000313" key="1">
    <source>
        <dbReference type="EMBL" id="KAA3475845.1"/>
    </source>
</evidence>
<comment type="caution">
    <text evidence="1">The sequence shown here is derived from an EMBL/GenBank/DDBJ whole genome shotgun (WGS) entry which is preliminary data.</text>
</comment>
<keyword evidence="1" id="KW-0812">Transmembrane</keyword>
<keyword evidence="1" id="KW-0472">Membrane</keyword>
<dbReference type="EMBL" id="SMMG02000005">
    <property type="protein sequence ID" value="KAA3475845.1"/>
    <property type="molecule type" value="Genomic_DNA"/>
</dbReference>
<dbReference type="OrthoDB" id="985191at2759"/>
<name>A0A5B6W3M7_9ROSI</name>